<sequence>MIEAPDSHRSIKLFMNETLSNILSENITIRDIVTDGDCLLVEIIFGKSLSYLYLTVEKDLFERGNINLRDLMVFLPYPLMATIFTWFIPFFSREIEIYYYGDWTIFLEPSPSIYDVKRAISAIRIAISS</sequence>
<feature type="transmembrane region" description="Helical" evidence="1">
    <location>
        <begin position="71"/>
        <end position="91"/>
    </location>
</feature>
<evidence type="ECO:0000313" key="2">
    <source>
        <dbReference type="EMBL" id="HGZ59624.1"/>
    </source>
</evidence>
<reference evidence="2" key="1">
    <citation type="journal article" date="2020" name="mSystems">
        <title>Genome- and Community-Level Interaction Insights into Carbon Utilization and Element Cycling Functions of Hydrothermarchaeota in Hydrothermal Sediment.</title>
        <authorList>
            <person name="Zhou Z."/>
            <person name="Liu Y."/>
            <person name="Xu W."/>
            <person name="Pan J."/>
            <person name="Luo Z.H."/>
            <person name="Li M."/>
        </authorList>
    </citation>
    <scope>NUCLEOTIDE SEQUENCE [LARGE SCALE GENOMIC DNA]</scope>
    <source>
        <strain evidence="2">SpSt-885</strain>
    </source>
</reference>
<dbReference type="AlphaFoldDB" id="A0A7J3SJ48"/>
<keyword evidence="1" id="KW-0472">Membrane</keyword>
<organism evidence="2">
    <name type="scientific">Fervidicoccus fontis</name>
    <dbReference type="NCBI Taxonomy" id="683846"/>
    <lineage>
        <taxon>Archaea</taxon>
        <taxon>Thermoproteota</taxon>
        <taxon>Thermoprotei</taxon>
        <taxon>Fervidicoccales</taxon>
        <taxon>Fervidicoccaceae</taxon>
        <taxon>Fervidicoccus</taxon>
    </lineage>
</organism>
<comment type="caution">
    <text evidence="2">The sequence shown here is derived from an EMBL/GenBank/DDBJ whole genome shotgun (WGS) entry which is preliminary data.</text>
</comment>
<dbReference type="EMBL" id="DTLS01000006">
    <property type="protein sequence ID" value="HGZ59624.1"/>
    <property type="molecule type" value="Genomic_DNA"/>
</dbReference>
<keyword evidence="1" id="KW-0812">Transmembrane</keyword>
<keyword evidence="1" id="KW-1133">Transmembrane helix</keyword>
<proteinExistence type="predicted"/>
<evidence type="ECO:0000256" key="1">
    <source>
        <dbReference type="SAM" id="Phobius"/>
    </source>
</evidence>
<accession>A0A7J3SJ48</accession>
<gene>
    <name evidence="2" type="ORF">ENW83_00215</name>
</gene>
<protein>
    <submittedName>
        <fullName evidence="2">Uncharacterized protein</fullName>
    </submittedName>
</protein>
<name>A0A7J3SJ48_9CREN</name>